<proteinExistence type="predicted"/>
<dbReference type="AlphaFoldDB" id="A0AAF0CE79"/>
<dbReference type="RefSeq" id="WP_044840645.1">
    <property type="nucleotide sequence ID" value="NZ_CP059734.1"/>
</dbReference>
<dbReference type="KEGG" id="tvd:SG34_032330"/>
<accession>A0AAF0CE79</accession>
<protein>
    <submittedName>
        <fullName evidence="2">Uncharacterized protein</fullName>
    </submittedName>
</protein>
<dbReference type="EMBL" id="CP059734">
    <property type="protein sequence ID" value="WDE08609.1"/>
    <property type="molecule type" value="Genomic_DNA"/>
</dbReference>
<evidence type="ECO:0000313" key="3">
    <source>
        <dbReference type="Proteomes" id="UP000032352"/>
    </source>
</evidence>
<evidence type="ECO:0000313" key="2">
    <source>
        <dbReference type="EMBL" id="WDE08609.1"/>
    </source>
</evidence>
<keyword evidence="3" id="KW-1185">Reference proteome</keyword>
<feature type="region of interest" description="Disordered" evidence="1">
    <location>
        <begin position="1"/>
        <end position="41"/>
    </location>
</feature>
<reference evidence="2 3" key="1">
    <citation type="journal article" date="2015" name="Genome Announc.">
        <title>Draft Genome Sequences of Marine Isolates of Thalassomonas viridans and Thalassomonas actiniarum.</title>
        <authorList>
            <person name="Olonade I."/>
            <person name="van Zyl L.J."/>
            <person name="Trindade M."/>
        </authorList>
    </citation>
    <scope>NUCLEOTIDE SEQUENCE [LARGE SCALE GENOMIC DNA]</scope>
    <source>
        <strain evidence="2 3">XOM25</strain>
    </source>
</reference>
<reference evidence="2 3" key="2">
    <citation type="journal article" date="2022" name="Mar. Drugs">
        <title>Bioassay-Guided Fractionation Leads to the Detection of Cholic Acid Generated by the Rare Thalassomonas sp.</title>
        <authorList>
            <person name="Pheiffer F."/>
            <person name="Schneider Y.K."/>
            <person name="Hansen E.H."/>
            <person name="Andersen J.H."/>
            <person name="Isaksson J."/>
            <person name="Busche T."/>
            <person name="R C."/>
            <person name="Kalinowski J."/>
            <person name="Zyl L.V."/>
            <person name="Trindade M."/>
        </authorList>
    </citation>
    <scope>NUCLEOTIDE SEQUENCE [LARGE SCALE GENOMIC DNA]</scope>
    <source>
        <strain evidence="2 3">XOM25</strain>
    </source>
</reference>
<name>A0AAF0CE79_9GAMM</name>
<sequence length="120" mass="13337">MKPLDVLNVNHGSVSTSKDDKGRMQQVNARPTRIPKNTGSLQEASIKPIAQYMQEKPPSSTRPLKEPHSVSTEVLKANTVTIKADIEKIKAQKEEKKTKENESQIILNSLARSGLTKNDF</sequence>
<organism evidence="2 3">
    <name type="scientific">Thalassomonas viridans</name>
    <dbReference type="NCBI Taxonomy" id="137584"/>
    <lineage>
        <taxon>Bacteria</taxon>
        <taxon>Pseudomonadati</taxon>
        <taxon>Pseudomonadota</taxon>
        <taxon>Gammaproteobacteria</taxon>
        <taxon>Alteromonadales</taxon>
        <taxon>Colwelliaceae</taxon>
        <taxon>Thalassomonas</taxon>
    </lineage>
</organism>
<feature type="compositionally biased region" description="Polar residues" evidence="1">
    <location>
        <begin position="25"/>
        <end position="41"/>
    </location>
</feature>
<dbReference type="Proteomes" id="UP000032352">
    <property type="component" value="Chromosome pTvir"/>
</dbReference>
<evidence type="ECO:0000256" key="1">
    <source>
        <dbReference type="SAM" id="MobiDB-lite"/>
    </source>
</evidence>
<gene>
    <name evidence="2" type="ORF">SG34_032330</name>
</gene>